<protein>
    <submittedName>
        <fullName evidence="2">Uncharacterized protein</fullName>
    </submittedName>
</protein>
<feature type="compositionally biased region" description="Polar residues" evidence="1">
    <location>
        <begin position="86"/>
        <end position="96"/>
    </location>
</feature>
<dbReference type="EMBL" id="CAJOAZ010018433">
    <property type="protein sequence ID" value="CAF4326123.1"/>
    <property type="molecule type" value="Genomic_DNA"/>
</dbReference>
<reference evidence="2" key="1">
    <citation type="submission" date="2021-02" db="EMBL/GenBank/DDBJ databases">
        <authorList>
            <person name="Nowell W R."/>
        </authorList>
    </citation>
    <scope>NUCLEOTIDE SEQUENCE</scope>
</reference>
<comment type="caution">
    <text evidence="2">The sequence shown here is derived from an EMBL/GenBank/DDBJ whole genome shotgun (WGS) entry which is preliminary data.</text>
</comment>
<organism evidence="2 3">
    <name type="scientific">Adineta steineri</name>
    <dbReference type="NCBI Taxonomy" id="433720"/>
    <lineage>
        <taxon>Eukaryota</taxon>
        <taxon>Metazoa</taxon>
        <taxon>Spiralia</taxon>
        <taxon>Gnathifera</taxon>
        <taxon>Rotifera</taxon>
        <taxon>Eurotatoria</taxon>
        <taxon>Bdelloidea</taxon>
        <taxon>Adinetida</taxon>
        <taxon>Adinetidae</taxon>
        <taxon>Adineta</taxon>
    </lineage>
</organism>
<dbReference type="Proteomes" id="UP000663844">
    <property type="component" value="Unassembled WGS sequence"/>
</dbReference>
<proteinExistence type="predicted"/>
<evidence type="ECO:0000313" key="3">
    <source>
        <dbReference type="Proteomes" id="UP000663844"/>
    </source>
</evidence>
<feature type="compositionally biased region" description="Polar residues" evidence="1">
    <location>
        <begin position="12"/>
        <end position="27"/>
    </location>
</feature>
<feature type="region of interest" description="Disordered" evidence="1">
    <location>
        <begin position="1"/>
        <end position="138"/>
    </location>
</feature>
<name>A0A820JIB7_9BILA</name>
<evidence type="ECO:0000313" key="2">
    <source>
        <dbReference type="EMBL" id="CAF4326123.1"/>
    </source>
</evidence>
<dbReference type="AlphaFoldDB" id="A0A820JIB7"/>
<accession>A0A820JIB7</accession>
<sequence length="138" mass="15405">QVKNEKEDIANTFLSSSLQQSPFTTDGSTRDKTPIIEETNVLKEITNEEQNENEQNKQSPLDIAAMEKKEEEEEKEEEKNEKETKTSTPVTPSSALNPDANPFVTVSRNENEIIQSISTGDESDDEKDSNDTPITSGK</sequence>
<feature type="non-terminal residue" evidence="2">
    <location>
        <position position="1"/>
    </location>
</feature>
<gene>
    <name evidence="2" type="ORF">OXD698_LOCUS47438</name>
</gene>
<feature type="compositionally biased region" description="Polar residues" evidence="1">
    <location>
        <begin position="104"/>
        <end position="120"/>
    </location>
</feature>
<evidence type="ECO:0000256" key="1">
    <source>
        <dbReference type="SAM" id="MobiDB-lite"/>
    </source>
</evidence>